<keyword evidence="2" id="KW-0732">Signal</keyword>
<dbReference type="STRING" id="525918.SAMN05660964_02934"/>
<evidence type="ECO:0000313" key="4">
    <source>
        <dbReference type="Proteomes" id="UP000199397"/>
    </source>
</evidence>
<gene>
    <name evidence="3" type="ORF">SAMN05660964_02934</name>
</gene>
<reference evidence="3 4" key="1">
    <citation type="submission" date="2016-10" db="EMBL/GenBank/DDBJ databases">
        <authorList>
            <person name="de Groot N.N."/>
        </authorList>
    </citation>
    <scope>NUCLEOTIDE SEQUENCE [LARGE SCALE GENOMIC DNA]</scope>
    <source>
        <strain evidence="3 4">DSM 21228</strain>
    </source>
</reference>
<dbReference type="AlphaFoldDB" id="A0A1H4FFS6"/>
<dbReference type="Proteomes" id="UP000199397">
    <property type="component" value="Unassembled WGS sequence"/>
</dbReference>
<feature type="chain" id="PRO_5011754004" evidence="2">
    <location>
        <begin position="22"/>
        <end position="134"/>
    </location>
</feature>
<sequence length="134" mass="13987">MNLKALFAALALSLMTSVAFAADDKKAEAKKDEKPAEAKKDEAVELKADVDAEVKAAIEAAKTANDAAKKAGFEWYWGNKPAGKHLEDAIKAANDGKNEDAMKIAKAVETAGKQGQEQAEKAKTAGPAAADAKS</sequence>
<accession>A0A1H4FFS6</accession>
<feature type="compositionally biased region" description="Low complexity" evidence="1">
    <location>
        <begin position="124"/>
        <end position="134"/>
    </location>
</feature>
<feature type="signal peptide" evidence="2">
    <location>
        <begin position="1"/>
        <end position="21"/>
    </location>
</feature>
<dbReference type="EMBL" id="FNQP01000020">
    <property type="protein sequence ID" value="SEA95608.1"/>
    <property type="molecule type" value="Genomic_DNA"/>
</dbReference>
<evidence type="ECO:0000256" key="1">
    <source>
        <dbReference type="SAM" id="MobiDB-lite"/>
    </source>
</evidence>
<keyword evidence="4" id="KW-1185">Reference proteome</keyword>
<evidence type="ECO:0000256" key="2">
    <source>
        <dbReference type="SAM" id="SignalP"/>
    </source>
</evidence>
<feature type="region of interest" description="Disordered" evidence="1">
    <location>
        <begin position="109"/>
        <end position="134"/>
    </location>
</feature>
<dbReference type="RefSeq" id="WP_093069827.1">
    <property type="nucleotide sequence ID" value="NZ_FNQP01000020.1"/>
</dbReference>
<organism evidence="3 4">
    <name type="scientific">Thiothrix caldifontis</name>
    <dbReference type="NCBI Taxonomy" id="525918"/>
    <lineage>
        <taxon>Bacteria</taxon>
        <taxon>Pseudomonadati</taxon>
        <taxon>Pseudomonadota</taxon>
        <taxon>Gammaproteobacteria</taxon>
        <taxon>Thiotrichales</taxon>
        <taxon>Thiotrichaceae</taxon>
        <taxon>Thiothrix</taxon>
    </lineage>
</organism>
<name>A0A1H4FFS6_9GAMM</name>
<proteinExistence type="predicted"/>
<protein>
    <submittedName>
        <fullName evidence="3">Colicin import membrane protein</fullName>
    </submittedName>
</protein>
<evidence type="ECO:0000313" key="3">
    <source>
        <dbReference type="EMBL" id="SEA95608.1"/>
    </source>
</evidence>